<evidence type="ECO:0000256" key="9">
    <source>
        <dbReference type="ARBA" id="ARBA00022840"/>
    </source>
</evidence>
<evidence type="ECO:0000256" key="1">
    <source>
        <dbReference type="ARBA" id="ARBA00004496"/>
    </source>
</evidence>
<evidence type="ECO:0000256" key="15">
    <source>
        <dbReference type="HAMAP-Rule" id="MF_00283"/>
    </source>
</evidence>
<evidence type="ECO:0000256" key="14">
    <source>
        <dbReference type="ARBA" id="ARBA00049255"/>
    </source>
</evidence>
<dbReference type="InterPro" id="IPR012340">
    <property type="entry name" value="NA-bd_OB-fold"/>
</dbReference>
<evidence type="ECO:0000256" key="16">
    <source>
        <dbReference type="PROSITE-ProRule" id="PRU00209"/>
    </source>
</evidence>
<dbReference type="KEGG" id="mco:MCJ_005190"/>
<evidence type="ECO:0000256" key="10">
    <source>
        <dbReference type="ARBA" id="ARBA00022842"/>
    </source>
</evidence>
<evidence type="ECO:0000256" key="2">
    <source>
        <dbReference type="ARBA" id="ARBA00008653"/>
    </source>
</evidence>
<dbReference type="InterPro" id="IPR002547">
    <property type="entry name" value="tRNA-bd_dom"/>
</dbReference>
<dbReference type="HAMAP" id="MF_00283">
    <property type="entry name" value="Phe_tRNA_synth_beta1"/>
    <property type="match status" value="1"/>
</dbReference>
<keyword evidence="4 15" id="KW-0963">Cytoplasm</keyword>
<comment type="subcellular location">
    <subcellularLocation>
        <location evidence="1 15">Cytoplasm</location>
    </subcellularLocation>
</comment>
<evidence type="ECO:0000259" key="18">
    <source>
        <dbReference type="PROSITE" id="PS51483"/>
    </source>
</evidence>
<keyword evidence="11 16" id="KW-0694">RNA-binding</keyword>
<keyword evidence="6 15" id="KW-0436">Ligase</keyword>
<comment type="subunit">
    <text evidence="3 15">Tetramer of two alpha and two beta subunits.</text>
</comment>
<dbReference type="InterPro" id="IPR020825">
    <property type="entry name" value="Phe-tRNA_synthase-like_B3/B4"/>
</dbReference>
<dbReference type="EMBL" id="FM864216">
    <property type="protein sequence ID" value="CAT05219.1"/>
    <property type="molecule type" value="Genomic_DNA"/>
</dbReference>
<keyword evidence="9 15" id="KW-0067">ATP-binding</keyword>
<dbReference type="GO" id="GO:0006432">
    <property type="term" value="P:phenylalanyl-tRNA aminoacylation"/>
    <property type="evidence" value="ECO:0007669"/>
    <property type="project" value="UniProtKB-UniRule"/>
</dbReference>
<dbReference type="InterPro" id="IPR033714">
    <property type="entry name" value="tRNA_bind_bactPheRS"/>
</dbReference>
<dbReference type="SMART" id="SM00874">
    <property type="entry name" value="B5"/>
    <property type="match status" value="1"/>
</dbReference>
<keyword evidence="20" id="KW-1185">Reference proteome</keyword>
<gene>
    <name evidence="15 19" type="primary">pheT</name>
    <name evidence="19" type="ordered locus">MCJ_005190</name>
</gene>
<evidence type="ECO:0000259" key="17">
    <source>
        <dbReference type="PROSITE" id="PS50886"/>
    </source>
</evidence>
<keyword evidence="12 15" id="KW-0648">Protein biosynthesis</keyword>
<dbReference type="GO" id="GO:0009328">
    <property type="term" value="C:phenylalanine-tRNA ligase complex"/>
    <property type="evidence" value="ECO:0007669"/>
    <property type="project" value="TreeGrafter"/>
</dbReference>
<dbReference type="InterPro" id="IPR005146">
    <property type="entry name" value="B3/B4_tRNA-bd"/>
</dbReference>
<dbReference type="PROSITE" id="PS50886">
    <property type="entry name" value="TRBD"/>
    <property type="match status" value="1"/>
</dbReference>
<dbReference type="Pfam" id="PF03484">
    <property type="entry name" value="B5"/>
    <property type="match status" value="1"/>
</dbReference>
<comment type="catalytic activity">
    <reaction evidence="14 15">
        <text>tRNA(Phe) + L-phenylalanine + ATP = L-phenylalanyl-tRNA(Phe) + AMP + diphosphate + H(+)</text>
        <dbReference type="Rhea" id="RHEA:19413"/>
        <dbReference type="Rhea" id="RHEA-COMP:9668"/>
        <dbReference type="Rhea" id="RHEA-COMP:9699"/>
        <dbReference type="ChEBI" id="CHEBI:15378"/>
        <dbReference type="ChEBI" id="CHEBI:30616"/>
        <dbReference type="ChEBI" id="CHEBI:33019"/>
        <dbReference type="ChEBI" id="CHEBI:58095"/>
        <dbReference type="ChEBI" id="CHEBI:78442"/>
        <dbReference type="ChEBI" id="CHEBI:78531"/>
        <dbReference type="ChEBI" id="CHEBI:456215"/>
        <dbReference type="EC" id="6.1.1.20"/>
    </reaction>
</comment>
<dbReference type="InterPro" id="IPR041616">
    <property type="entry name" value="PheRS_beta_core"/>
</dbReference>
<dbReference type="SUPFAM" id="SSF56037">
    <property type="entry name" value="PheT/TilS domain"/>
    <property type="match status" value="1"/>
</dbReference>
<comment type="similarity">
    <text evidence="2 15">Belongs to the phenylalanyl-tRNA synthetase beta subunit family. Type 1 subfamily.</text>
</comment>
<dbReference type="Gene3D" id="2.40.50.140">
    <property type="entry name" value="Nucleic acid-binding proteins"/>
    <property type="match status" value="1"/>
</dbReference>
<dbReference type="Gene3D" id="3.50.40.10">
    <property type="entry name" value="Phenylalanyl-trna Synthetase, Chain B, domain 3"/>
    <property type="match status" value="1"/>
</dbReference>
<dbReference type="CDD" id="cd02796">
    <property type="entry name" value="tRNA_bind_bactPheRS"/>
    <property type="match status" value="1"/>
</dbReference>
<evidence type="ECO:0000256" key="5">
    <source>
        <dbReference type="ARBA" id="ARBA00022555"/>
    </source>
</evidence>
<dbReference type="eggNOG" id="COG0073">
    <property type="taxonomic scope" value="Bacteria"/>
</dbReference>
<dbReference type="Pfam" id="PF17759">
    <property type="entry name" value="tRNA_synthFbeta"/>
    <property type="match status" value="1"/>
</dbReference>
<dbReference type="InterPro" id="IPR045864">
    <property type="entry name" value="aa-tRNA-synth_II/BPL/LPL"/>
</dbReference>
<feature type="binding site" evidence="15">
    <location>
        <position position="437"/>
    </location>
    <ligand>
        <name>Mg(2+)</name>
        <dbReference type="ChEBI" id="CHEBI:18420"/>
        <note>shared with alpha subunit</note>
    </ligand>
</feature>
<dbReference type="SUPFAM" id="SSF46955">
    <property type="entry name" value="Putative DNA-binding domain"/>
    <property type="match status" value="1"/>
</dbReference>
<dbReference type="NCBIfam" id="TIGR00472">
    <property type="entry name" value="pheT_bact"/>
    <property type="match status" value="1"/>
</dbReference>
<dbReference type="Gene3D" id="3.30.56.10">
    <property type="match status" value="2"/>
</dbReference>
<dbReference type="PANTHER" id="PTHR10947:SF0">
    <property type="entry name" value="PHENYLALANINE--TRNA LIGASE BETA SUBUNIT"/>
    <property type="match status" value="1"/>
</dbReference>
<evidence type="ECO:0000256" key="8">
    <source>
        <dbReference type="ARBA" id="ARBA00022741"/>
    </source>
</evidence>
<feature type="binding site" evidence="15">
    <location>
        <position position="446"/>
    </location>
    <ligand>
        <name>Mg(2+)</name>
        <dbReference type="ChEBI" id="CHEBI:18420"/>
        <note>shared with alpha subunit</note>
    </ligand>
</feature>
<dbReference type="GO" id="GO:0000049">
    <property type="term" value="F:tRNA binding"/>
    <property type="evidence" value="ECO:0007669"/>
    <property type="project" value="UniProtKB-UniRule"/>
</dbReference>
<proteinExistence type="inferred from homology"/>
<name>C5J6V6_MESCH</name>
<comment type="cofactor">
    <cofactor evidence="15">
        <name>Mg(2+)</name>
        <dbReference type="ChEBI" id="CHEBI:18420"/>
    </cofactor>
    <text evidence="15">Binds 2 magnesium ions per tetramer.</text>
</comment>
<feature type="binding site" evidence="15">
    <location>
        <position position="447"/>
    </location>
    <ligand>
        <name>Mg(2+)</name>
        <dbReference type="ChEBI" id="CHEBI:18420"/>
        <note>shared with alpha subunit</note>
    </ligand>
</feature>
<keyword evidence="5 16" id="KW-0820">tRNA-binding</keyword>
<keyword evidence="7 15" id="KW-0479">Metal-binding</keyword>
<dbReference type="Gene3D" id="3.30.930.10">
    <property type="entry name" value="Bira Bifunctional Protein, Domain 2"/>
    <property type="match status" value="1"/>
</dbReference>
<accession>C5J6V6</accession>
<dbReference type="PROSITE" id="PS51483">
    <property type="entry name" value="B5"/>
    <property type="match status" value="1"/>
</dbReference>
<evidence type="ECO:0000313" key="20">
    <source>
        <dbReference type="Proteomes" id="UP000001491"/>
    </source>
</evidence>
<evidence type="ECO:0000256" key="7">
    <source>
        <dbReference type="ARBA" id="ARBA00022723"/>
    </source>
</evidence>
<reference evidence="20" key="1">
    <citation type="journal article" date="2009" name="BMC Bioinformatics">
        <title>The Mycoplasma conjunctivae genome sequencing, annotation and analysis.</title>
        <authorList>
            <person name="Calderon-Copete S.P."/>
            <person name="Wigger G."/>
            <person name="Wunderlin C."/>
            <person name="Schmidheini T."/>
            <person name="Frey J."/>
            <person name="Quail M.A."/>
            <person name="Falquet L."/>
        </authorList>
    </citation>
    <scope>NUCLEOTIDE SEQUENCE [LARGE SCALE GENOMIC DNA]</scope>
    <source>
        <strain evidence="20">ATCC 25834 / NCTC 10147 / HRC/581</strain>
    </source>
</reference>
<evidence type="ECO:0000256" key="13">
    <source>
        <dbReference type="ARBA" id="ARBA00023146"/>
    </source>
</evidence>
<feature type="domain" description="B5" evidence="18">
    <location>
        <begin position="385"/>
        <end position="459"/>
    </location>
</feature>
<dbReference type="SMART" id="SM00873">
    <property type="entry name" value="B3_4"/>
    <property type="match status" value="1"/>
</dbReference>
<dbReference type="InterPro" id="IPR004532">
    <property type="entry name" value="Phe-tRNA-ligase_IIc_bsu_bact"/>
</dbReference>
<organism evidence="19 20">
    <name type="scientific">Mesomycoplasma conjunctivae (strain ATCC 25834 / NCTC 10147 / HRC/581)</name>
    <name type="common">Mycoplasma conjunctivae</name>
    <dbReference type="NCBI Taxonomy" id="572263"/>
    <lineage>
        <taxon>Bacteria</taxon>
        <taxon>Bacillati</taxon>
        <taxon>Mycoplasmatota</taxon>
        <taxon>Mycoplasmoidales</taxon>
        <taxon>Metamycoplasmataceae</taxon>
        <taxon>Mesomycoplasma</taxon>
    </lineage>
</organism>
<dbReference type="Pfam" id="PF01588">
    <property type="entry name" value="tRNA_bind"/>
    <property type="match status" value="1"/>
</dbReference>
<dbReference type="Pfam" id="PF03483">
    <property type="entry name" value="B3_4"/>
    <property type="match status" value="1"/>
</dbReference>
<evidence type="ECO:0000256" key="11">
    <source>
        <dbReference type="ARBA" id="ARBA00022884"/>
    </source>
</evidence>
<dbReference type="GO" id="GO:0005524">
    <property type="term" value="F:ATP binding"/>
    <property type="evidence" value="ECO:0007669"/>
    <property type="project" value="UniProtKB-UniRule"/>
</dbReference>
<dbReference type="GO" id="GO:0004826">
    <property type="term" value="F:phenylalanine-tRNA ligase activity"/>
    <property type="evidence" value="ECO:0007669"/>
    <property type="project" value="UniProtKB-UniRule"/>
</dbReference>
<evidence type="ECO:0000256" key="4">
    <source>
        <dbReference type="ARBA" id="ARBA00022490"/>
    </source>
</evidence>
<sequence length="720" mass="82401">MIFSLTRLKKLANLQTIADEKIFQAINDLGFEVESTKKLNQVSGIKFGKVLQVYPNPDADNLQVCKIIFNDKERIIQTRAKNVVAGKYIMAFVPGSKSGDITFAAKKMQNIVSEGMLVSLNELGFDENLIPHELQGGIFVFDEEVDLNSDPLDIFELDDYLVDIKILTNRSDANSYLIMANELAAYFGQKYSLPDFKTSGFISDVKFLDNNYGKLSGVEAKVVDNLKINDLLLILKSGIKIFYSPVDLTNFVLLYSGQPCHVYNKSDIQGMLKLELVNQKANIFGNKAVDVISALAVRDDHKTLSFAGIIGIEELKVTTNKDLVFEIANFDSSLIRQSMKELKIQNQSANQSSKNLSQGSQLLAHIVLNNYIKEISQPINFEYLHQEKLINFSKTKLEEFIGHKLDEKRYQQSITNMQILGFVYKNEAFIPPFYRYDVNIFEDLVEEFMRFYGYNNITSYLQAQKPFIVNKNDFISQLKSQIVALGFAEINTFTLTDKNSNEFNPFDLQTTQLATFLSQDLIQIRHSLAISASAALIYNQKRKISSLSFFEIAMISEEQQSLVLASTEFDFFDIKNILLNIFNLEFKFLRAQKYLHPGKSALIYIDKQLVGWIGQPHPQFKFAEATYCEINLTIIEKLLNYSFKFNNYNNQSLVIRDVTISLQEKQSIEYFVEEVKKIPGFFAINIKDSAIINSQQKVTFKITFESTFLEVWNNFLQKFN</sequence>
<evidence type="ECO:0000313" key="19">
    <source>
        <dbReference type="EMBL" id="CAT05219.1"/>
    </source>
</evidence>
<dbReference type="PANTHER" id="PTHR10947">
    <property type="entry name" value="PHENYLALANYL-TRNA SYNTHETASE BETA CHAIN AND LEUCINE-RICH REPEAT-CONTAINING PROTEIN 47"/>
    <property type="match status" value="1"/>
</dbReference>
<evidence type="ECO:0000256" key="6">
    <source>
        <dbReference type="ARBA" id="ARBA00022598"/>
    </source>
</evidence>
<dbReference type="InterPro" id="IPR045060">
    <property type="entry name" value="Phe-tRNA-ligase_IIc_bsu"/>
</dbReference>
<dbReference type="EC" id="6.1.1.20" evidence="15"/>
<keyword evidence="13 15" id="KW-0030">Aminoacyl-tRNA synthetase</keyword>
<evidence type="ECO:0000256" key="12">
    <source>
        <dbReference type="ARBA" id="ARBA00022917"/>
    </source>
</evidence>
<dbReference type="InterPro" id="IPR005147">
    <property type="entry name" value="tRNA_synthase_B5-dom"/>
</dbReference>
<keyword evidence="8 15" id="KW-0547">Nucleotide-binding</keyword>
<dbReference type="SUPFAM" id="SSF55681">
    <property type="entry name" value="Class II aaRS and biotin synthetases"/>
    <property type="match status" value="1"/>
</dbReference>
<dbReference type="AlphaFoldDB" id="C5J6V6"/>
<dbReference type="SUPFAM" id="SSF50249">
    <property type="entry name" value="Nucleic acid-binding proteins"/>
    <property type="match status" value="1"/>
</dbReference>
<evidence type="ECO:0000256" key="3">
    <source>
        <dbReference type="ARBA" id="ARBA00011209"/>
    </source>
</evidence>
<dbReference type="eggNOG" id="COG0072">
    <property type="taxonomic scope" value="Bacteria"/>
</dbReference>
<keyword evidence="10 15" id="KW-0460">Magnesium</keyword>
<dbReference type="GO" id="GO:0000287">
    <property type="term" value="F:magnesium ion binding"/>
    <property type="evidence" value="ECO:0007669"/>
    <property type="project" value="UniProtKB-UniRule"/>
</dbReference>
<dbReference type="HOGENOM" id="CLU_016891_2_0_14"/>
<dbReference type="NCBIfam" id="NF001882">
    <property type="entry name" value="PRK00629.5-4"/>
    <property type="match status" value="1"/>
</dbReference>
<dbReference type="Proteomes" id="UP000001491">
    <property type="component" value="Chromosome"/>
</dbReference>
<dbReference type="InterPro" id="IPR009061">
    <property type="entry name" value="DNA-bd_dom_put_sf"/>
</dbReference>
<protein>
    <recommendedName>
        <fullName evidence="15">Phenylalanine--tRNA ligase beta subunit</fullName>
        <ecNumber evidence="15">6.1.1.20</ecNumber>
    </recommendedName>
    <alternativeName>
        <fullName evidence="15">Phenylalanyl-tRNA synthetase beta subunit</fullName>
        <shortName evidence="15">PheRS</shortName>
    </alternativeName>
</protein>
<feature type="domain" description="TRNA-binding" evidence="17">
    <location>
        <begin position="39"/>
        <end position="153"/>
    </location>
</feature>
<feature type="binding site" evidence="15">
    <location>
        <position position="443"/>
    </location>
    <ligand>
        <name>Mg(2+)</name>
        <dbReference type="ChEBI" id="CHEBI:18420"/>
        <note>shared with alpha subunit</note>
    </ligand>
</feature>